<dbReference type="AlphaFoldDB" id="A0AAP0RU46"/>
<comment type="caution">
    <text evidence="2">The sequence shown here is derived from an EMBL/GenBank/DDBJ whole genome shotgun (WGS) entry which is preliminary data.</text>
</comment>
<protein>
    <submittedName>
        <fullName evidence="2">Uncharacterized protein</fullName>
    </submittedName>
</protein>
<dbReference type="Proteomes" id="UP001415857">
    <property type="component" value="Unassembled WGS sequence"/>
</dbReference>
<dbReference type="EMBL" id="JBBPBK010000005">
    <property type="protein sequence ID" value="KAK9284652.1"/>
    <property type="molecule type" value="Genomic_DNA"/>
</dbReference>
<reference evidence="2" key="2">
    <citation type="submission" date="2024-04" db="EMBL/GenBank/DDBJ databases">
        <authorList>
            <person name="Xu W."/>
            <person name="Ren C."/>
        </authorList>
    </citation>
    <scope>NUCLEOTIDE SEQUENCE</scope>
    <source>
        <strain evidence="2">Hangzhou</strain>
        <tissue evidence="2">Leaves</tissue>
    </source>
</reference>
<evidence type="ECO:0000313" key="1">
    <source>
        <dbReference type="EMBL" id="KAK9284336.1"/>
    </source>
</evidence>
<proteinExistence type="predicted"/>
<accession>A0AAP0RU46</accession>
<evidence type="ECO:0000313" key="2">
    <source>
        <dbReference type="EMBL" id="KAK9284652.1"/>
    </source>
</evidence>
<organism evidence="2 3">
    <name type="scientific">Liquidambar formosana</name>
    <name type="common">Formosan gum</name>
    <dbReference type="NCBI Taxonomy" id="63359"/>
    <lineage>
        <taxon>Eukaryota</taxon>
        <taxon>Viridiplantae</taxon>
        <taxon>Streptophyta</taxon>
        <taxon>Embryophyta</taxon>
        <taxon>Tracheophyta</taxon>
        <taxon>Spermatophyta</taxon>
        <taxon>Magnoliopsida</taxon>
        <taxon>eudicotyledons</taxon>
        <taxon>Gunneridae</taxon>
        <taxon>Pentapetalae</taxon>
        <taxon>Saxifragales</taxon>
        <taxon>Altingiaceae</taxon>
        <taxon>Liquidambar</taxon>
    </lineage>
</organism>
<dbReference type="EMBL" id="JBBPBK010000005">
    <property type="protein sequence ID" value="KAK9284336.1"/>
    <property type="molecule type" value="Genomic_DNA"/>
</dbReference>
<gene>
    <name evidence="1" type="ORF">L1049_023507</name>
    <name evidence="2" type="ORF">L1049_023828</name>
</gene>
<evidence type="ECO:0000313" key="3">
    <source>
        <dbReference type="Proteomes" id="UP001415857"/>
    </source>
</evidence>
<sequence length="117" mass="13840">MHTDLKGGMYWGDKGIDYWDAAMWKEELGKPEDAMKVKISSFLFFSYHFSTIHQKGTLGEEWDKGLTSMNETNFVAMLSTLVKLYNRCDIVIWQNCMLVEIYDLLRYLISIIRFFIF</sequence>
<keyword evidence="3" id="KW-1185">Reference proteome</keyword>
<name>A0AAP0RU46_LIQFO</name>
<reference evidence="2 3" key="1">
    <citation type="journal article" date="2024" name="Plant J.">
        <title>Genome sequences and population genomics reveal climatic adaptation and genomic divergence between two closely related sweetgum species.</title>
        <authorList>
            <person name="Xu W.Q."/>
            <person name="Ren C.Q."/>
            <person name="Zhang X.Y."/>
            <person name="Comes H.P."/>
            <person name="Liu X.H."/>
            <person name="Li Y.G."/>
            <person name="Kettle C.J."/>
            <person name="Jalonen R."/>
            <person name="Gaisberger H."/>
            <person name="Ma Y.Z."/>
            <person name="Qiu Y.X."/>
        </authorList>
    </citation>
    <scope>NUCLEOTIDE SEQUENCE [LARGE SCALE GENOMIC DNA]</scope>
    <source>
        <strain evidence="2">Hangzhou</strain>
    </source>
</reference>